<dbReference type="Gene3D" id="3.90.1170.20">
    <property type="entry name" value="Quinolinate phosphoribosyl transferase, N-terminal domain"/>
    <property type="match status" value="1"/>
</dbReference>
<dbReference type="SUPFAM" id="SSF54675">
    <property type="entry name" value="Nicotinate/Quinolinate PRTase N-terminal domain-like"/>
    <property type="match status" value="1"/>
</dbReference>
<keyword evidence="3 6" id="KW-0662">Pyridine nucleotide biosynthesis</keyword>
<dbReference type="NCBIfam" id="TIGR00078">
    <property type="entry name" value="nadC"/>
    <property type="match status" value="1"/>
</dbReference>
<dbReference type="Proteomes" id="UP001456524">
    <property type="component" value="Unassembled WGS sequence"/>
</dbReference>
<comment type="similarity">
    <text evidence="2 6">Belongs to the NadC/ModD family.</text>
</comment>
<accession>A0ABR1Y1Q5</accession>
<dbReference type="InterPro" id="IPR037128">
    <property type="entry name" value="Quinolinate_PRibosylTase_N_sf"/>
</dbReference>
<comment type="subunit">
    <text evidence="6">Hexamer formed by 3 homodimers.</text>
</comment>
<feature type="domain" description="Quinolinate phosphoribosyl transferase N-terminal" evidence="9">
    <location>
        <begin position="45"/>
        <end position="118"/>
    </location>
</feature>
<dbReference type="InterPro" id="IPR013785">
    <property type="entry name" value="Aldolase_TIM"/>
</dbReference>
<keyword evidence="11" id="KW-1185">Reference proteome</keyword>
<dbReference type="Pfam" id="PF02749">
    <property type="entry name" value="QRPTase_N"/>
    <property type="match status" value="1"/>
</dbReference>
<comment type="caution">
    <text evidence="10">The sequence shown here is derived from an EMBL/GenBank/DDBJ whole genome shotgun (WGS) entry which is preliminary data.</text>
</comment>
<evidence type="ECO:0000259" key="8">
    <source>
        <dbReference type="Pfam" id="PF01729"/>
    </source>
</evidence>
<comment type="pathway">
    <text evidence="1 6">Cofactor biosynthesis; NAD(+) biosynthesis; nicotinate D-ribonucleotide from quinolinate: step 1/1.</text>
</comment>
<evidence type="ECO:0000256" key="2">
    <source>
        <dbReference type="ARBA" id="ARBA00009400"/>
    </source>
</evidence>
<feature type="compositionally biased region" description="Low complexity" evidence="7">
    <location>
        <begin position="126"/>
        <end position="137"/>
    </location>
</feature>
<dbReference type="InterPro" id="IPR002638">
    <property type="entry name" value="Quinolinate_PRibosylTrfase_C"/>
</dbReference>
<evidence type="ECO:0000313" key="10">
    <source>
        <dbReference type="EMBL" id="KAK8174982.1"/>
    </source>
</evidence>
<evidence type="ECO:0000256" key="6">
    <source>
        <dbReference type="PIRNR" id="PIRNR006250"/>
    </source>
</evidence>
<dbReference type="InterPro" id="IPR027277">
    <property type="entry name" value="NadC/ModD"/>
</dbReference>
<evidence type="ECO:0000256" key="5">
    <source>
        <dbReference type="ARBA" id="ARBA00022679"/>
    </source>
</evidence>
<organism evidence="10 11">
    <name type="scientific">Phyllosticta citrichinensis</name>
    <dbReference type="NCBI Taxonomy" id="1130410"/>
    <lineage>
        <taxon>Eukaryota</taxon>
        <taxon>Fungi</taxon>
        <taxon>Dikarya</taxon>
        <taxon>Ascomycota</taxon>
        <taxon>Pezizomycotina</taxon>
        <taxon>Dothideomycetes</taxon>
        <taxon>Dothideomycetes incertae sedis</taxon>
        <taxon>Botryosphaeriales</taxon>
        <taxon>Phyllostictaceae</taxon>
        <taxon>Phyllosticta</taxon>
    </lineage>
</organism>
<reference evidence="10 11" key="1">
    <citation type="journal article" date="2022" name="G3 (Bethesda)">
        <title>Enemy or ally: a genomic approach to elucidate the lifestyle of Phyllosticta citrichinaensis.</title>
        <authorList>
            <person name="Buijs V.A."/>
            <person name="Groenewald J.Z."/>
            <person name="Haridas S."/>
            <person name="LaButti K.M."/>
            <person name="Lipzen A."/>
            <person name="Martin F.M."/>
            <person name="Barry K."/>
            <person name="Grigoriev I.V."/>
            <person name="Crous P.W."/>
            <person name="Seidl M.F."/>
        </authorList>
    </citation>
    <scope>NUCLEOTIDE SEQUENCE [LARGE SCALE GENOMIC DNA]</scope>
    <source>
        <strain evidence="10 11">CBS 129764</strain>
    </source>
</reference>
<evidence type="ECO:0000256" key="4">
    <source>
        <dbReference type="ARBA" id="ARBA00022676"/>
    </source>
</evidence>
<evidence type="ECO:0000256" key="3">
    <source>
        <dbReference type="ARBA" id="ARBA00022642"/>
    </source>
</evidence>
<feature type="domain" description="Quinolinate phosphoribosyl transferase C-terminal" evidence="8">
    <location>
        <begin position="169"/>
        <end position="324"/>
    </location>
</feature>
<dbReference type="PANTHER" id="PTHR32179">
    <property type="entry name" value="NICOTINATE-NUCLEOTIDE PYROPHOSPHORYLASE [CARBOXYLATING]"/>
    <property type="match status" value="1"/>
</dbReference>
<proteinExistence type="inferred from homology"/>
<evidence type="ECO:0000259" key="9">
    <source>
        <dbReference type="Pfam" id="PF02749"/>
    </source>
</evidence>
<comment type="function">
    <text evidence="6">Involved in the catabolism of quinolinic acid (QA).</text>
</comment>
<keyword evidence="4 6" id="KW-0328">Glycosyltransferase</keyword>
<dbReference type="PANTHER" id="PTHR32179:SF3">
    <property type="entry name" value="NICOTINATE-NUCLEOTIDE PYROPHOSPHORYLASE [CARBOXYLATING]"/>
    <property type="match status" value="1"/>
</dbReference>
<comment type="catalytic activity">
    <reaction evidence="6">
        <text>nicotinate beta-D-ribonucleotide + CO2 + diphosphate = quinolinate + 5-phospho-alpha-D-ribose 1-diphosphate + 2 H(+)</text>
        <dbReference type="Rhea" id="RHEA:12733"/>
        <dbReference type="ChEBI" id="CHEBI:15378"/>
        <dbReference type="ChEBI" id="CHEBI:16526"/>
        <dbReference type="ChEBI" id="CHEBI:29959"/>
        <dbReference type="ChEBI" id="CHEBI:33019"/>
        <dbReference type="ChEBI" id="CHEBI:57502"/>
        <dbReference type="ChEBI" id="CHEBI:58017"/>
        <dbReference type="EC" id="2.4.2.19"/>
    </reaction>
</comment>
<gene>
    <name evidence="10" type="ORF">IWX90DRAFT_496629</name>
</gene>
<keyword evidence="5 6" id="KW-0808">Transferase</keyword>
<feature type="region of interest" description="Disordered" evidence="7">
    <location>
        <begin position="126"/>
        <end position="146"/>
    </location>
</feature>
<dbReference type="CDD" id="cd01572">
    <property type="entry name" value="QPRTase"/>
    <property type="match status" value="1"/>
</dbReference>
<dbReference type="InterPro" id="IPR004393">
    <property type="entry name" value="NadC"/>
</dbReference>
<dbReference type="EC" id="2.4.2.19" evidence="6"/>
<dbReference type="InterPro" id="IPR022412">
    <property type="entry name" value="Quinolinate_PRibosylTrfase_N"/>
</dbReference>
<dbReference type="Gene3D" id="3.20.20.70">
    <property type="entry name" value="Aldolase class I"/>
    <property type="match status" value="1"/>
</dbReference>
<evidence type="ECO:0000256" key="7">
    <source>
        <dbReference type="SAM" id="MobiDB-lite"/>
    </source>
</evidence>
<dbReference type="PIRSF" id="PIRSF006250">
    <property type="entry name" value="NadC_ModD"/>
    <property type="match status" value="1"/>
</dbReference>
<name>A0ABR1Y1Q5_9PEZI</name>
<evidence type="ECO:0000256" key="1">
    <source>
        <dbReference type="ARBA" id="ARBA00004893"/>
    </source>
</evidence>
<sequence>MASVEGAPAHGKVAHLLPQSYKRMVSEWLEEDTPSFDYGGFVVGEDMAEARLLGKSKGVLAGVPFFDEVFKQLDCTVEWHVQEGESFEPVKHCATVRGPVRKVLLGERVALNMLARCSGIATNIKKPLSSSSHQKQQQPPPLLQPSRHTQLTTLRSAHTLSLLRRAGWPNTLAGTRKTTPGFRLVEKYGMLVGGCDPHRHDLSTMTMLKDNHIWACAGSISAAVAAAVAAGGFSVKVEVECQSFEEADEAIGAGADVVMLDNFDGEGVKVCARRLKEKWGRKALVEVSGGLTEENVESYVCDDVDVVSTSSIHQGVKHVDFSLKLTPKAKAA</sequence>
<dbReference type="Pfam" id="PF01729">
    <property type="entry name" value="QRPTase_C"/>
    <property type="match status" value="1"/>
</dbReference>
<dbReference type="SUPFAM" id="SSF51690">
    <property type="entry name" value="Nicotinate/Quinolinate PRTase C-terminal domain-like"/>
    <property type="match status" value="1"/>
</dbReference>
<evidence type="ECO:0000313" key="11">
    <source>
        <dbReference type="Proteomes" id="UP001456524"/>
    </source>
</evidence>
<dbReference type="InterPro" id="IPR036068">
    <property type="entry name" value="Nicotinate_pribotase-like_C"/>
</dbReference>
<protein>
    <recommendedName>
        <fullName evidence="6">Nicotinate-nucleotide pyrophosphorylase [carboxylating]</fullName>
        <ecNumber evidence="6">2.4.2.19</ecNumber>
    </recommendedName>
    <alternativeName>
        <fullName evidence="6">Quinolinate phosphoribosyltransferase [decarboxylating]</fullName>
    </alternativeName>
</protein>
<dbReference type="EMBL" id="JBBWUH010000002">
    <property type="protein sequence ID" value="KAK8174982.1"/>
    <property type="molecule type" value="Genomic_DNA"/>
</dbReference>